<dbReference type="InterPro" id="IPR045053">
    <property type="entry name" value="MAN-like"/>
</dbReference>
<evidence type="ECO:0000256" key="1">
    <source>
        <dbReference type="ARBA" id="ARBA00001678"/>
    </source>
</evidence>
<comment type="catalytic activity">
    <reaction evidence="1">
        <text>Random hydrolysis of (1-&gt;4)-beta-D-mannosidic linkages in mannans, galactomannans and glucomannans.</text>
        <dbReference type="EC" id="3.2.1.78"/>
    </reaction>
</comment>
<comment type="caution">
    <text evidence="7">The sequence shown here is derived from an EMBL/GenBank/DDBJ whole genome shotgun (WGS) entry which is preliminary data.</text>
</comment>
<dbReference type="PROSITE" id="PS51257">
    <property type="entry name" value="PROKAR_LIPOPROTEIN"/>
    <property type="match status" value="1"/>
</dbReference>
<protein>
    <recommendedName>
        <fullName evidence="2">mannan endo-1,4-beta-mannosidase</fullName>
        <ecNumber evidence="2">3.2.1.78</ecNumber>
    </recommendedName>
</protein>
<gene>
    <name evidence="7" type="ORF">FHS99_001193</name>
</gene>
<organism evidence="7 8">
    <name type="scientific">Sphingomonas prati</name>
    <dbReference type="NCBI Taxonomy" id="1843237"/>
    <lineage>
        <taxon>Bacteria</taxon>
        <taxon>Pseudomonadati</taxon>
        <taxon>Pseudomonadota</taxon>
        <taxon>Alphaproteobacteria</taxon>
        <taxon>Sphingomonadales</taxon>
        <taxon>Sphingomonadaceae</taxon>
        <taxon>Sphingomonas</taxon>
    </lineage>
</organism>
<dbReference type="RefSeq" id="WP_157177436.1">
    <property type="nucleotide sequence ID" value="NZ_BMJP01000001.1"/>
</dbReference>
<dbReference type="InterPro" id="IPR001547">
    <property type="entry name" value="Glyco_hydro_5"/>
</dbReference>
<dbReference type="SUPFAM" id="SSF51445">
    <property type="entry name" value="(Trans)glycosidases"/>
    <property type="match status" value="1"/>
</dbReference>
<dbReference type="PANTHER" id="PTHR31451">
    <property type="match status" value="1"/>
</dbReference>
<dbReference type="PANTHER" id="PTHR31451:SF40">
    <property type="entry name" value="GLYCOSIDE HYDROLASE FAMILY 5 DOMAIN-CONTAINING PROTEIN"/>
    <property type="match status" value="1"/>
</dbReference>
<evidence type="ECO:0000256" key="4">
    <source>
        <dbReference type="ARBA" id="ARBA00023295"/>
    </source>
</evidence>
<dbReference type="Proteomes" id="UP000546701">
    <property type="component" value="Unassembled WGS sequence"/>
</dbReference>
<feature type="domain" description="Glycoside hydrolase family 5" evidence="6">
    <location>
        <begin position="41"/>
        <end position="452"/>
    </location>
</feature>
<dbReference type="EMBL" id="JACIJR010000002">
    <property type="protein sequence ID" value="MBB5728723.1"/>
    <property type="molecule type" value="Genomic_DNA"/>
</dbReference>
<evidence type="ECO:0000313" key="7">
    <source>
        <dbReference type="EMBL" id="MBB5728723.1"/>
    </source>
</evidence>
<dbReference type="GO" id="GO:0016985">
    <property type="term" value="F:mannan endo-1,4-beta-mannosidase activity"/>
    <property type="evidence" value="ECO:0007669"/>
    <property type="project" value="UniProtKB-EC"/>
</dbReference>
<keyword evidence="3 7" id="KW-0378">Hydrolase</keyword>
<dbReference type="EC" id="3.2.1.78" evidence="2"/>
<keyword evidence="5" id="KW-0732">Signal</keyword>
<dbReference type="InterPro" id="IPR017853">
    <property type="entry name" value="GH"/>
</dbReference>
<proteinExistence type="predicted"/>
<keyword evidence="4 7" id="KW-0326">Glycosidase</keyword>
<sequence length="453" mass="50349">MRMTRRATLLAGVAILTAAAGCATRRPFARGAIGRASTTGFVTVDRLGFRRNGRPYRYAGANIWYSAWLGADTAYGDRARMTRELDRLQALGIRNLRILGSAELSPLKNSITPGFRDASARYDEALLAGLDWTLSELAKRDMSAVLYLTNFWEWSGGMMTYLSWVNGGRFINMNDPAHPWPEFPDWNAAFYSSRPAQARYRDYIRAVVTRTNGVTGVRYADDPTIMAWQLANEPRPGGSETVALANLPRFYRWIDETARFIKTLDPLHLVSTGSEGLKGSIEREEIVLAAHRPASIDYLTAHIWPNNWSWMDAGSLAATYDAGAARVADYIAAHVRLAHTLGKPLVIEEFGYPRDGQNAYDPSITTTYKDRFYRQVYAAIEADITAGGPLSGSNFWAWNGEARAAHADHRFRRGDLAYMGDPPHEPQGWYGVFDSDIATQAAIRAHAAAIARP</sequence>
<dbReference type="OrthoDB" id="9801493at2"/>
<evidence type="ECO:0000256" key="5">
    <source>
        <dbReference type="SAM" id="SignalP"/>
    </source>
</evidence>
<evidence type="ECO:0000313" key="8">
    <source>
        <dbReference type="Proteomes" id="UP000546701"/>
    </source>
</evidence>
<feature type="signal peptide" evidence="5">
    <location>
        <begin position="1"/>
        <end position="22"/>
    </location>
</feature>
<keyword evidence="8" id="KW-1185">Reference proteome</keyword>
<dbReference type="Pfam" id="PF26410">
    <property type="entry name" value="GH5_mannosidase"/>
    <property type="match status" value="1"/>
</dbReference>
<evidence type="ECO:0000256" key="2">
    <source>
        <dbReference type="ARBA" id="ARBA00012706"/>
    </source>
</evidence>
<evidence type="ECO:0000256" key="3">
    <source>
        <dbReference type="ARBA" id="ARBA00022801"/>
    </source>
</evidence>
<dbReference type="Gene3D" id="3.20.20.80">
    <property type="entry name" value="Glycosidases"/>
    <property type="match status" value="1"/>
</dbReference>
<reference evidence="7 8" key="1">
    <citation type="submission" date="2020-08" db="EMBL/GenBank/DDBJ databases">
        <title>Genomic Encyclopedia of Type Strains, Phase IV (KMG-IV): sequencing the most valuable type-strain genomes for metagenomic binning, comparative biology and taxonomic classification.</title>
        <authorList>
            <person name="Goeker M."/>
        </authorList>
    </citation>
    <scope>NUCLEOTIDE SEQUENCE [LARGE SCALE GENOMIC DNA]</scope>
    <source>
        <strain evidence="7 8">DSM 103336</strain>
    </source>
</reference>
<accession>A0A7W9BSE6</accession>
<dbReference type="AlphaFoldDB" id="A0A7W9BSE6"/>
<evidence type="ECO:0000259" key="6">
    <source>
        <dbReference type="Pfam" id="PF26410"/>
    </source>
</evidence>
<name>A0A7W9BSE6_9SPHN</name>
<feature type="chain" id="PRO_5031147658" description="mannan endo-1,4-beta-mannosidase" evidence="5">
    <location>
        <begin position="23"/>
        <end position="453"/>
    </location>
</feature>